<dbReference type="InterPro" id="IPR012919">
    <property type="entry name" value="SUN_dom"/>
</dbReference>
<keyword evidence="5" id="KW-0732">Signal</keyword>
<dbReference type="GO" id="GO:0005635">
    <property type="term" value="C:nuclear envelope"/>
    <property type="evidence" value="ECO:0007669"/>
    <property type="project" value="UniProtKB-ARBA"/>
</dbReference>
<dbReference type="Proteomes" id="UP000308197">
    <property type="component" value="Unassembled WGS sequence"/>
</dbReference>
<dbReference type="Pfam" id="PF07738">
    <property type="entry name" value="Sad1_UNC"/>
    <property type="match status" value="2"/>
</dbReference>
<dbReference type="InterPro" id="IPR045119">
    <property type="entry name" value="SUN1-5"/>
</dbReference>
<feature type="signal peptide" evidence="5">
    <location>
        <begin position="1"/>
        <end position="20"/>
    </location>
</feature>
<evidence type="ECO:0000259" key="6">
    <source>
        <dbReference type="PROSITE" id="PS51469"/>
    </source>
</evidence>
<protein>
    <recommendedName>
        <fullName evidence="6">SUN domain-containing protein</fullName>
    </recommendedName>
</protein>
<evidence type="ECO:0000256" key="1">
    <source>
        <dbReference type="ARBA" id="ARBA00004370"/>
    </source>
</evidence>
<dbReference type="Gene3D" id="2.60.120.260">
    <property type="entry name" value="Galactose-binding domain-like"/>
    <property type="match status" value="1"/>
</dbReference>
<dbReference type="GO" id="GO:0043495">
    <property type="term" value="F:protein-membrane adaptor activity"/>
    <property type="evidence" value="ECO:0007669"/>
    <property type="project" value="TreeGrafter"/>
</dbReference>
<reference evidence="7 8" key="1">
    <citation type="journal article" date="2019" name="Nat. Ecol. Evol.">
        <title>Megaphylogeny resolves global patterns of mushroom evolution.</title>
        <authorList>
            <person name="Varga T."/>
            <person name="Krizsan K."/>
            <person name="Foldi C."/>
            <person name="Dima B."/>
            <person name="Sanchez-Garcia M."/>
            <person name="Sanchez-Ramirez S."/>
            <person name="Szollosi G.J."/>
            <person name="Szarkandi J.G."/>
            <person name="Papp V."/>
            <person name="Albert L."/>
            <person name="Andreopoulos W."/>
            <person name="Angelini C."/>
            <person name="Antonin V."/>
            <person name="Barry K.W."/>
            <person name="Bougher N.L."/>
            <person name="Buchanan P."/>
            <person name="Buyck B."/>
            <person name="Bense V."/>
            <person name="Catcheside P."/>
            <person name="Chovatia M."/>
            <person name="Cooper J."/>
            <person name="Damon W."/>
            <person name="Desjardin D."/>
            <person name="Finy P."/>
            <person name="Geml J."/>
            <person name="Haridas S."/>
            <person name="Hughes K."/>
            <person name="Justo A."/>
            <person name="Karasinski D."/>
            <person name="Kautmanova I."/>
            <person name="Kiss B."/>
            <person name="Kocsube S."/>
            <person name="Kotiranta H."/>
            <person name="LaButti K.M."/>
            <person name="Lechner B.E."/>
            <person name="Liimatainen K."/>
            <person name="Lipzen A."/>
            <person name="Lukacs Z."/>
            <person name="Mihaltcheva S."/>
            <person name="Morgado L.N."/>
            <person name="Niskanen T."/>
            <person name="Noordeloos M.E."/>
            <person name="Ohm R.A."/>
            <person name="Ortiz-Santana B."/>
            <person name="Ovrebo C."/>
            <person name="Racz N."/>
            <person name="Riley R."/>
            <person name="Savchenko A."/>
            <person name="Shiryaev A."/>
            <person name="Soop K."/>
            <person name="Spirin V."/>
            <person name="Szebenyi C."/>
            <person name="Tomsovsky M."/>
            <person name="Tulloss R.E."/>
            <person name="Uehling J."/>
            <person name="Grigoriev I.V."/>
            <person name="Vagvolgyi C."/>
            <person name="Papp T."/>
            <person name="Martin F.M."/>
            <person name="Miettinen O."/>
            <person name="Hibbett D.S."/>
            <person name="Nagy L.G."/>
        </authorList>
    </citation>
    <scope>NUCLEOTIDE SEQUENCE [LARGE SCALE GENOMIC DNA]</scope>
    <source>
        <strain evidence="7 8">HHB13444</strain>
    </source>
</reference>
<keyword evidence="8" id="KW-1185">Reference proteome</keyword>
<dbReference type="PROSITE" id="PS51469">
    <property type="entry name" value="SUN"/>
    <property type="match status" value="1"/>
</dbReference>
<dbReference type="AlphaFoldDB" id="A0A5C3P065"/>
<evidence type="ECO:0000256" key="4">
    <source>
        <dbReference type="ARBA" id="ARBA00023136"/>
    </source>
</evidence>
<keyword evidence="3" id="KW-1133">Transmembrane helix</keyword>
<name>A0A5C3P065_9APHY</name>
<dbReference type="PANTHER" id="PTHR12911:SF8">
    <property type="entry name" value="KLAROID PROTEIN-RELATED"/>
    <property type="match status" value="1"/>
</dbReference>
<keyword evidence="4" id="KW-0472">Membrane</keyword>
<evidence type="ECO:0000313" key="7">
    <source>
        <dbReference type="EMBL" id="TFK83035.1"/>
    </source>
</evidence>
<gene>
    <name evidence="7" type="ORF">K466DRAFT_590062</name>
</gene>
<evidence type="ECO:0000256" key="5">
    <source>
        <dbReference type="SAM" id="SignalP"/>
    </source>
</evidence>
<feature type="domain" description="SUN" evidence="6">
    <location>
        <begin position="63"/>
        <end position="259"/>
    </location>
</feature>
<dbReference type="EMBL" id="ML211427">
    <property type="protein sequence ID" value="TFK83035.1"/>
    <property type="molecule type" value="Genomic_DNA"/>
</dbReference>
<sequence>MQRILLALAFLASVLLAVVALPRDKYEPIFHRFSRFSSCLCSTSPHLDPILSPDMQASIERYVVQVMTAHAHGEREFARKANGGRVAFQVTSGYHGLFSTRSNDPSIAIDDHGGAGECWTTPPLPAQLGIRLSHVIRPSFVSVEHFPPNDIGRTAQAPQNVTLWGVVDGKVNTELYQTFDAQHPPPDRRAPSIAKGLRWAPLASFVYDINSPRSFQTFPIAQQYVDIGMSFGVFAFEIYSNWGASVTCLHKVGIHGTLI</sequence>
<comment type="subcellular location">
    <subcellularLocation>
        <location evidence="1">Membrane</location>
    </subcellularLocation>
</comment>
<evidence type="ECO:0000256" key="2">
    <source>
        <dbReference type="ARBA" id="ARBA00022692"/>
    </source>
</evidence>
<evidence type="ECO:0000313" key="8">
    <source>
        <dbReference type="Proteomes" id="UP000308197"/>
    </source>
</evidence>
<evidence type="ECO:0000256" key="3">
    <source>
        <dbReference type="ARBA" id="ARBA00022989"/>
    </source>
</evidence>
<organism evidence="7 8">
    <name type="scientific">Polyporus arcularius HHB13444</name>
    <dbReference type="NCBI Taxonomy" id="1314778"/>
    <lineage>
        <taxon>Eukaryota</taxon>
        <taxon>Fungi</taxon>
        <taxon>Dikarya</taxon>
        <taxon>Basidiomycota</taxon>
        <taxon>Agaricomycotina</taxon>
        <taxon>Agaricomycetes</taxon>
        <taxon>Polyporales</taxon>
        <taxon>Polyporaceae</taxon>
        <taxon>Polyporus</taxon>
    </lineage>
</organism>
<proteinExistence type="predicted"/>
<keyword evidence="2" id="KW-0812">Transmembrane</keyword>
<dbReference type="InParanoid" id="A0A5C3P065"/>
<accession>A0A5C3P065</accession>
<dbReference type="GO" id="GO:0016020">
    <property type="term" value="C:membrane"/>
    <property type="evidence" value="ECO:0007669"/>
    <property type="project" value="UniProtKB-SubCell"/>
</dbReference>
<dbReference type="PANTHER" id="PTHR12911">
    <property type="entry name" value="SAD1/UNC-84-LIKE PROTEIN-RELATED"/>
    <property type="match status" value="1"/>
</dbReference>
<feature type="chain" id="PRO_5022810553" description="SUN domain-containing protein" evidence="5">
    <location>
        <begin position="21"/>
        <end position="259"/>
    </location>
</feature>